<evidence type="ECO:0000313" key="2">
    <source>
        <dbReference type="Proteomes" id="UP000887566"/>
    </source>
</evidence>
<accession>A0A914V9W7</accession>
<dbReference type="GO" id="GO:0004325">
    <property type="term" value="F:ferrochelatase activity"/>
    <property type="evidence" value="ECO:0007669"/>
    <property type="project" value="InterPro"/>
</dbReference>
<organism evidence="2 3">
    <name type="scientific">Plectus sambesii</name>
    <dbReference type="NCBI Taxonomy" id="2011161"/>
    <lineage>
        <taxon>Eukaryota</taxon>
        <taxon>Metazoa</taxon>
        <taxon>Ecdysozoa</taxon>
        <taxon>Nematoda</taxon>
        <taxon>Chromadorea</taxon>
        <taxon>Plectida</taxon>
        <taxon>Plectina</taxon>
        <taxon>Plectoidea</taxon>
        <taxon>Plectidae</taxon>
        <taxon>Plectus</taxon>
    </lineage>
</organism>
<dbReference type="GO" id="GO:0006783">
    <property type="term" value="P:heme biosynthetic process"/>
    <property type="evidence" value="ECO:0007669"/>
    <property type="project" value="InterPro"/>
</dbReference>
<dbReference type="PANTHER" id="PTHR11108">
    <property type="entry name" value="FERROCHELATASE"/>
    <property type="match status" value="1"/>
</dbReference>
<evidence type="ECO:0000313" key="3">
    <source>
        <dbReference type="WBParaSite" id="PSAMB.scaffold17035size1210.g37122.t1"/>
    </source>
</evidence>
<sequence length="174" mass="19561">MEVRGALLQKTLNALIPEFGPFGCYHGSLFDSPNIEATVEQIHRDAPEQLIVLPEWAHYNCYSTGSALNKLTSVLQSRSQANIRSGEVDESCRSLFVNSDAFELTPPVRWTLVDRWASHPVLSDSWSKLIEQHVASFPEDVQESIGIVFCAPFKRFYGSIDYKHEISASCVRTI</sequence>
<reference evidence="3" key="1">
    <citation type="submission" date="2022-11" db="UniProtKB">
        <authorList>
            <consortium name="WormBaseParasite"/>
        </authorList>
    </citation>
    <scope>IDENTIFICATION</scope>
</reference>
<dbReference type="WBParaSite" id="PSAMB.scaffold17035size1210.g37122.t1">
    <property type="protein sequence ID" value="PSAMB.scaffold17035size1210.g37122.t1"/>
    <property type="gene ID" value="PSAMB.scaffold17035size1210.g37122"/>
</dbReference>
<dbReference type="AlphaFoldDB" id="A0A914V9W7"/>
<dbReference type="InterPro" id="IPR001015">
    <property type="entry name" value="Ferrochelatase"/>
</dbReference>
<evidence type="ECO:0000256" key="1">
    <source>
        <dbReference type="RuleBase" id="RU004185"/>
    </source>
</evidence>
<proteinExistence type="inferred from homology"/>
<keyword evidence="2" id="KW-1185">Reference proteome</keyword>
<dbReference type="Pfam" id="PF00762">
    <property type="entry name" value="Ferrochelatase"/>
    <property type="match status" value="1"/>
</dbReference>
<dbReference type="SUPFAM" id="SSF53800">
    <property type="entry name" value="Chelatase"/>
    <property type="match status" value="1"/>
</dbReference>
<protein>
    <submittedName>
        <fullName evidence="3">Uncharacterized protein</fullName>
    </submittedName>
</protein>
<dbReference type="Gene3D" id="3.40.50.1400">
    <property type="match status" value="1"/>
</dbReference>
<dbReference type="GO" id="GO:0005739">
    <property type="term" value="C:mitochondrion"/>
    <property type="evidence" value="ECO:0007669"/>
    <property type="project" value="TreeGrafter"/>
</dbReference>
<comment type="similarity">
    <text evidence="1">Belongs to the ferrochelatase family.</text>
</comment>
<dbReference type="PANTHER" id="PTHR11108:SF1">
    <property type="entry name" value="FERROCHELATASE, MITOCHONDRIAL"/>
    <property type="match status" value="1"/>
</dbReference>
<dbReference type="Proteomes" id="UP000887566">
    <property type="component" value="Unplaced"/>
</dbReference>
<name>A0A914V9W7_9BILA</name>